<dbReference type="EMBL" id="AVOT02097852">
    <property type="protein sequence ID" value="MBW0576201.1"/>
    <property type="molecule type" value="Genomic_DNA"/>
</dbReference>
<name>A0A9Q3PWL2_9BASI</name>
<organism evidence="1 2">
    <name type="scientific">Austropuccinia psidii MF-1</name>
    <dbReference type="NCBI Taxonomy" id="1389203"/>
    <lineage>
        <taxon>Eukaryota</taxon>
        <taxon>Fungi</taxon>
        <taxon>Dikarya</taxon>
        <taxon>Basidiomycota</taxon>
        <taxon>Pucciniomycotina</taxon>
        <taxon>Pucciniomycetes</taxon>
        <taxon>Pucciniales</taxon>
        <taxon>Sphaerophragmiaceae</taxon>
        <taxon>Austropuccinia</taxon>
    </lineage>
</organism>
<evidence type="ECO:0000313" key="1">
    <source>
        <dbReference type="EMBL" id="MBW0576201.1"/>
    </source>
</evidence>
<comment type="caution">
    <text evidence="1">The sequence shown here is derived from an EMBL/GenBank/DDBJ whole genome shotgun (WGS) entry which is preliminary data.</text>
</comment>
<accession>A0A9Q3PWL2</accession>
<proteinExistence type="predicted"/>
<dbReference type="Proteomes" id="UP000765509">
    <property type="component" value="Unassembled WGS sequence"/>
</dbReference>
<protein>
    <submittedName>
        <fullName evidence="1">Uncharacterized protein</fullName>
    </submittedName>
</protein>
<reference evidence="1" key="1">
    <citation type="submission" date="2021-03" db="EMBL/GenBank/DDBJ databases">
        <title>Draft genome sequence of rust myrtle Austropuccinia psidii MF-1, a brazilian biotype.</title>
        <authorList>
            <person name="Quecine M.C."/>
            <person name="Pachon D.M.R."/>
            <person name="Bonatelli M.L."/>
            <person name="Correr F.H."/>
            <person name="Franceschini L.M."/>
            <person name="Leite T.F."/>
            <person name="Margarido G.R.A."/>
            <person name="Almeida C.A."/>
            <person name="Ferrarezi J.A."/>
            <person name="Labate C.A."/>
        </authorList>
    </citation>
    <scope>NUCLEOTIDE SEQUENCE</scope>
    <source>
        <strain evidence="1">MF-1</strain>
    </source>
</reference>
<gene>
    <name evidence="1" type="ORF">O181_115916</name>
</gene>
<keyword evidence="2" id="KW-1185">Reference proteome</keyword>
<dbReference type="AlphaFoldDB" id="A0A9Q3PWL2"/>
<sequence length="213" mass="23561">MEPDFKEGDQVLVSILNFNNLKGPKKMRDSFLGPFTIIKLIGKNAVTRENLVSISLDLVGHVTSASRQRRLSHASHENVTQSPNPFQHYSQCSGNFTSLASTTPPNPARCFACLQARTALQMRLQHCPPISILTTPYAFTPPPLPSLCSRVPSPHAPNTAYHPYARRVHSRHAPGTTYPYAYVVPSRHDPNTTYPYACVVPSQHAPDTTYPDA</sequence>
<evidence type="ECO:0000313" key="2">
    <source>
        <dbReference type="Proteomes" id="UP000765509"/>
    </source>
</evidence>